<accession>A0AC34G1M4</accession>
<dbReference type="Proteomes" id="UP000887579">
    <property type="component" value="Unplaced"/>
</dbReference>
<name>A0AC34G1M4_9BILA</name>
<sequence length="330" mass="37987">MLFFGISLLVLAFNPTANSESPVPEIILAADPCPKGWTYVSQINQCYIIPKIFLPWSDAQAYCQNVTGGELVSVYSQFEYDTLLRQVRASEYAILYPFWLGLQPAQYYPYWKWQDQKTPNFTKWINSSRPDSKANPCVGWKTTNDDGWKSINCKYAQPFICKQHANNCGTVILNATSGNLTSPNYPDLYDLNANCIYHINVPDGFVVKLTFKLVDIDYLADIFIYDGPELTSDLIGDVYYDYWFYYISTYISTESHMTLRFKTGSYFYELATVGQEMKINWFQNWAGNENQLVPKVITTTTNAATLVWYTDYGLAYRGYNLTWVAENYFG</sequence>
<reference evidence="2" key="1">
    <citation type="submission" date="2022-11" db="UniProtKB">
        <authorList>
            <consortium name="WormBaseParasite"/>
        </authorList>
    </citation>
    <scope>IDENTIFICATION</scope>
</reference>
<organism evidence="1 2">
    <name type="scientific">Panagrolaimus sp. ES5</name>
    <dbReference type="NCBI Taxonomy" id="591445"/>
    <lineage>
        <taxon>Eukaryota</taxon>
        <taxon>Metazoa</taxon>
        <taxon>Ecdysozoa</taxon>
        <taxon>Nematoda</taxon>
        <taxon>Chromadorea</taxon>
        <taxon>Rhabditida</taxon>
        <taxon>Tylenchina</taxon>
        <taxon>Panagrolaimomorpha</taxon>
        <taxon>Panagrolaimoidea</taxon>
        <taxon>Panagrolaimidae</taxon>
        <taxon>Panagrolaimus</taxon>
    </lineage>
</organism>
<proteinExistence type="predicted"/>
<protein>
    <submittedName>
        <fullName evidence="2">Uncharacterized protein</fullName>
    </submittedName>
</protein>
<evidence type="ECO:0000313" key="1">
    <source>
        <dbReference type="Proteomes" id="UP000887579"/>
    </source>
</evidence>
<evidence type="ECO:0000313" key="2">
    <source>
        <dbReference type="WBParaSite" id="ES5_v2.g23312.t1"/>
    </source>
</evidence>
<dbReference type="WBParaSite" id="ES5_v2.g23312.t1">
    <property type="protein sequence ID" value="ES5_v2.g23312.t1"/>
    <property type="gene ID" value="ES5_v2.g23312"/>
</dbReference>